<comment type="caution">
    <text evidence="1">The sequence shown here is derived from an EMBL/GenBank/DDBJ whole genome shotgun (WGS) entry which is preliminary data.</text>
</comment>
<name>A0AAD5WG27_PARTN</name>
<evidence type="ECO:0000313" key="1">
    <source>
        <dbReference type="EMBL" id="KAJ1368974.1"/>
    </source>
</evidence>
<protein>
    <submittedName>
        <fullName evidence="1">Uncharacterized protein</fullName>
    </submittedName>
</protein>
<dbReference type="EMBL" id="JAHQIW010006370">
    <property type="protein sequence ID" value="KAJ1368974.1"/>
    <property type="molecule type" value="Genomic_DNA"/>
</dbReference>
<proteinExistence type="predicted"/>
<keyword evidence="2" id="KW-1185">Reference proteome</keyword>
<accession>A0AAD5WG27</accession>
<dbReference type="Proteomes" id="UP001196413">
    <property type="component" value="Unassembled WGS sequence"/>
</dbReference>
<organism evidence="1 2">
    <name type="scientific">Parelaphostrongylus tenuis</name>
    <name type="common">Meningeal worm</name>
    <dbReference type="NCBI Taxonomy" id="148309"/>
    <lineage>
        <taxon>Eukaryota</taxon>
        <taxon>Metazoa</taxon>
        <taxon>Ecdysozoa</taxon>
        <taxon>Nematoda</taxon>
        <taxon>Chromadorea</taxon>
        <taxon>Rhabditida</taxon>
        <taxon>Rhabditina</taxon>
        <taxon>Rhabditomorpha</taxon>
        <taxon>Strongyloidea</taxon>
        <taxon>Metastrongylidae</taxon>
        <taxon>Parelaphostrongylus</taxon>
    </lineage>
</organism>
<dbReference type="AlphaFoldDB" id="A0AAD5WG27"/>
<reference evidence="1" key="1">
    <citation type="submission" date="2021-06" db="EMBL/GenBank/DDBJ databases">
        <title>Parelaphostrongylus tenuis whole genome reference sequence.</title>
        <authorList>
            <person name="Garwood T.J."/>
            <person name="Larsen P.A."/>
            <person name="Fountain-Jones N.M."/>
            <person name="Garbe J.R."/>
            <person name="Macchietto M.G."/>
            <person name="Kania S.A."/>
            <person name="Gerhold R.W."/>
            <person name="Richards J.E."/>
            <person name="Wolf T.M."/>
        </authorList>
    </citation>
    <scope>NUCLEOTIDE SEQUENCE</scope>
    <source>
        <strain evidence="1">MNPRO001-30</strain>
        <tissue evidence="1">Meninges</tissue>
    </source>
</reference>
<evidence type="ECO:0000313" key="2">
    <source>
        <dbReference type="Proteomes" id="UP001196413"/>
    </source>
</evidence>
<gene>
    <name evidence="1" type="ORF">KIN20_030341</name>
</gene>
<sequence>MKPMTQYVVQGKYKQMLIVSVVNLYHNYNGTTKSLCANASFCPSAAAALGDFMWWPWQLHGALPFSQFREGYPLYRGADAAIFQETSRRGTDRTERQRETDEAVMPQLVSYSVQMP</sequence>